<evidence type="ECO:0000313" key="4">
    <source>
        <dbReference type="Proteomes" id="UP001321749"/>
    </source>
</evidence>
<feature type="compositionally biased region" description="Low complexity" evidence="2">
    <location>
        <begin position="8"/>
        <end position="17"/>
    </location>
</feature>
<feature type="compositionally biased region" description="Low complexity" evidence="2">
    <location>
        <begin position="476"/>
        <end position="493"/>
    </location>
</feature>
<feature type="compositionally biased region" description="Low complexity" evidence="2">
    <location>
        <begin position="237"/>
        <end position="250"/>
    </location>
</feature>
<reference evidence="3" key="1">
    <citation type="journal article" date="2023" name="Mol. Phylogenet. Evol.">
        <title>Genome-scale phylogeny and comparative genomics of the fungal order Sordariales.</title>
        <authorList>
            <person name="Hensen N."/>
            <person name="Bonometti L."/>
            <person name="Westerberg I."/>
            <person name="Brannstrom I.O."/>
            <person name="Guillou S."/>
            <person name="Cros-Aarteil S."/>
            <person name="Calhoun S."/>
            <person name="Haridas S."/>
            <person name="Kuo A."/>
            <person name="Mondo S."/>
            <person name="Pangilinan J."/>
            <person name="Riley R."/>
            <person name="LaButti K."/>
            <person name="Andreopoulos B."/>
            <person name="Lipzen A."/>
            <person name="Chen C."/>
            <person name="Yan M."/>
            <person name="Daum C."/>
            <person name="Ng V."/>
            <person name="Clum A."/>
            <person name="Steindorff A."/>
            <person name="Ohm R.A."/>
            <person name="Martin F."/>
            <person name="Silar P."/>
            <person name="Natvig D.O."/>
            <person name="Lalanne C."/>
            <person name="Gautier V."/>
            <person name="Ament-Velasquez S.L."/>
            <person name="Kruys A."/>
            <person name="Hutchinson M.I."/>
            <person name="Powell A.J."/>
            <person name="Barry K."/>
            <person name="Miller A.N."/>
            <person name="Grigoriev I.V."/>
            <person name="Debuchy R."/>
            <person name="Gladieux P."/>
            <person name="Hiltunen Thoren M."/>
            <person name="Johannesson H."/>
        </authorList>
    </citation>
    <scope>NUCLEOTIDE SEQUENCE</scope>
    <source>
        <strain evidence="3">PSN324</strain>
    </source>
</reference>
<keyword evidence="1" id="KW-0175">Coiled coil</keyword>
<feature type="non-terminal residue" evidence="3">
    <location>
        <position position="1"/>
    </location>
</feature>
<feature type="region of interest" description="Disordered" evidence="2">
    <location>
        <begin position="781"/>
        <end position="850"/>
    </location>
</feature>
<organism evidence="3 4">
    <name type="scientific">Cladorrhinum samala</name>
    <dbReference type="NCBI Taxonomy" id="585594"/>
    <lineage>
        <taxon>Eukaryota</taxon>
        <taxon>Fungi</taxon>
        <taxon>Dikarya</taxon>
        <taxon>Ascomycota</taxon>
        <taxon>Pezizomycotina</taxon>
        <taxon>Sordariomycetes</taxon>
        <taxon>Sordariomycetidae</taxon>
        <taxon>Sordariales</taxon>
        <taxon>Podosporaceae</taxon>
        <taxon>Cladorrhinum</taxon>
    </lineage>
</organism>
<dbReference type="EMBL" id="MU865021">
    <property type="protein sequence ID" value="KAK4460025.1"/>
    <property type="molecule type" value="Genomic_DNA"/>
</dbReference>
<feature type="compositionally biased region" description="Polar residues" evidence="2">
    <location>
        <begin position="321"/>
        <end position="331"/>
    </location>
</feature>
<feature type="compositionally biased region" description="Polar residues" evidence="2">
    <location>
        <begin position="560"/>
        <end position="569"/>
    </location>
</feature>
<feature type="region of interest" description="Disordered" evidence="2">
    <location>
        <begin position="629"/>
        <end position="727"/>
    </location>
</feature>
<feature type="compositionally biased region" description="Acidic residues" evidence="2">
    <location>
        <begin position="659"/>
        <end position="686"/>
    </location>
</feature>
<feature type="compositionally biased region" description="Acidic residues" evidence="2">
    <location>
        <begin position="816"/>
        <end position="829"/>
    </location>
</feature>
<accession>A0AAV9HJG7</accession>
<proteinExistence type="predicted"/>
<feature type="compositionally biased region" description="Polar residues" evidence="2">
    <location>
        <begin position="156"/>
        <end position="198"/>
    </location>
</feature>
<feature type="compositionally biased region" description="Polar residues" evidence="2">
    <location>
        <begin position="466"/>
        <end position="475"/>
    </location>
</feature>
<feature type="region of interest" description="Disordered" evidence="2">
    <location>
        <begin position="1"/>
        <end position="531"/>
    </location>
</feature>
<feature type="coiled-coil region" evidence="1">
    <location>
        <begin position="587"/>
        <end position="621"/>
    </location>
</feature>
<feature type="compositionally biased region" description="Low complexity" evidence="2">
    <location>
        <begin position="49"/>
        <end position="85"/>
    </location>
</feature>
<dbReference type="Proteomes" id="UP001321749">
    <property type="component" value="Unassembled WGS sequence"/>
</dbReference>
<feature type="compositionally biased region" description="Low complexity" evidence="2">
    <location>
        <begin position="506"/>
        <end position="520"/>
    </location>
</feature>
<evidence type="ECO:0000313" key="3">
    <source>
        <dbReference type="EMBL" id="KAK4460025.1"/>
    </source>
</evidence>
<reference evidence="3" key="2">
    <citation type="submission" date="2023-06" db="EMBL/GenBank/DDBJ databases">
        <authorList>
            <consortium name="Lawrence Berkeley National Laboratory"/>
            <person name="Mondo S.J."/>
            <person name="Hensen N."/>
            <person name="Bonometti L."/>
            <person name="Westerberg I."/>
            <person name="Brannstrom I.O."/>
            <person name="Guillou S."/>
            <person name="Cros-Aarteil S."/>
            <person name="Calhoun S."/>
            <person name="Haridas S."/>
            <person name="Kuo A."/>
            <person name="Pangilinan J."/>
            <person name="Riley R."/>
            <person name="Labutti K."/>
            <person name="Andreopoulos B."/>
            <person name="Lipzen A."/>
            <person name="Chen C."/>
            <person name="Yanf M."/>
            <person name="Daum C."/>
            <person name="Ng V."/>
            <person name="Clum A."/>
            <person name="Steindorff A."/>
            <person name="Ohm R."/>
            <person name="Martin F."/>
            <person name="Silar P."/>
            <person name="Natvig D."/>
            <person name="Lalanne C."/>
            <person name="Gautier V."/>
            <person name="Ament-Velasquez S.L."/>
            <person name="Kruys A."/>
            <person name="Hutchinson M.I."/>
            <person name="Powell A.J."/>
            <person name="Barry K."/>
            <person name="Miller A.N."/>
            <person name="Grigoriev I.V."/>
            <person name="Debuchy R."/>
            <person name="Gladieux P."/>
            <person name="Thoren M.H."/>
            <person name="Johannesson H."/>
        </authorList>
    </citation>
    <scope>NUCLEOTIDE SEQUENCE</scope>
    <source>
        <strain evidence="3">PSN324</strain>
    </source>
</reference>
<comment type="caution">
    <text evidence="3">The sequence shown here is derived from an EMBL/GenBank/DDBJ whole genome shotgun (WGS) entry which is preliminary data.</text>
</comment>
<dbReference type="AlphaFoldDB" id="A0AAV9HJG7"/>
<sequence>MPIPPSFPASATSTPAPRKGRSSATTKERTSLQPSPPLLRKKLSAGILTTSTDSATGKTTARITTTYPAPGTSTTTAANTTTSDPSSRHPLKLRDQNASSTLRGLKPGLDLRSHHHHQQKHPPMSTAAVATTTTASTSSARPGLAARMPSYERASNVGSRQSQMSTVGRPSVNGKQPITPKIASSRSSPAPQHSNPSLATPFPRRSRPESIVSASGREREDLNSPVTAFLASNITPRSGSRQSRVESSSSTPNGTPNPERFDSWDTKSGLGIAPSSPKDDGARRPLVTFSPASEVSGTGGRPNRDSKFFYASDAPKPPSQQRPHPTLQQKPATFFYANGGAVAGRQSVGSGPFSPALSSPGAAQSSNSQDDLMSKFVYANGTPELQPPAKIASPSQGSGSGSGSGGSVVSTSSRLPTNRNSTNANALRPTSPIKPFGGIKTGNSTNIAAPLVSPRSPVAPIRPRNRQSSWGKSTDSLPTISSLQSSRSRPKSLTIAEPPVVAKLMSGGTSDASSAATSPSEQSHQLPDAFFNPASSGFASLLQAAEDFADVEGDDEPESHNSPTKQQPPQEKEVTDLVANARRERKVQDLQITNASLEAINRTLERQLRKQTAELRRFKRLSRSGRLSLASLGGSSSRVPPGSAADGGGLASAGMDLNDLSEEDGEMDEEEAESDEESEIEDDDDLSGSGESEAPDTAARAEKDAKRRQRDERRLQVDLSKHQQLLIDSQKINQSIRRCLGWTEELIKEGKKALAYQVTLGESELGGRVLTAGEIGGRVLTAEEIESRDREEEEETNTNVSEAEYRDELSRPDSPMGDEDSNTEGDENDGFWSKDPLDRDSGIELPADGG</sequence>
<evidence type="ECO:0000256" key="1">
    <source>
        <dbReference type="SAM" id="Coils"/>
    </source>
</evidence>
<feature type="compositionally biased region" description="Polar residues" evidence="2">
    <location>
        <begin position="361"/>
        <end position="371"/>
    </location>
</feature>
<dbReference type="PANTHER" id="PTHR38701">
    <property type="entry name" value="CHROMOSOME 8, WHOLE GENOME SHOTGUN SEQUENCE"/>
    <property type="match status" value="1"/>
</dbReference>
<keyword evidence="4" id="KW-1185">Reference proteome</keyword>
<name>A0AAV9HJG7_9PEZI</name>
<feature type="compositionally biased region" description="Low complexity" evidence="2">
    <location>
        <begin position="125"/>
        <end position="140"/>
    </location>
</feature>
<feature type="region of interest" description="Disordered" evidence="2">
    <location>
        <begin position="551"/>
        <end position="574"/>
    </location>
</feature>
<feature type="compositionally biased region" description="Polar residues" evidence="2">
    <location>
        <begin position="224"/>
        <end position="236"/>
    </location>
</feature>
<evidence type="ECO:0000256" key="2">
    <source>
        <dbReference type="SAM" id="MobiDB-lite"/>
    </source>
</evidence>
<feature type="compositionally biased region" description="Polar residues" evidence="2">
    <location>
        <begin position="414"/>
        <end position="425"/>
    </location>
</feature>
<feature type="compositionally biased region" description="Basic and acidic residues" evidence="2">
    <location>
        <begin position="699"/>
        <end position="721"/>
    </location>
</feature>
<gene>
    <name evidence="3" type="ORF">QBC42DRAFT_206706</name>
</gene>
<dbReference type="PANTHER" id="PTHR38701:SF1">
    <property type="entry name" value="UP-REGULATED DURING SEPTATION PROTEIN 1 DOMAIN-CONTAINING PROTEIN"/>
    <property type="match status" value="1"/>
</dbReference>
<feature type="compositionally biased region" description="Low complexity" evidence="2">
    <location>
        <begin position="629"/>
        <end position="644"/>
    </location>
</feature>
<protein>
    <submittedName>
        <fullName evidence="3">Uncharacterized protein</fullName>
    </submittedName>
</protein>